<reference evidence="2 3" key="1">
    <citation type="submission" date="2024-01" db="EMBL/GenBank/DDBJ databases">
        <title>Comparative genomics of Cryptococcus and Kwoniella reveals pathogenesis evolution and contrasting modes of karyotype evolution via chromosome fusion or intercentromeric recombination.</title>
        <authorList>
            <person name="Coelho M.A."/>
            <person name="David-Palma M."/>
            <person name="Shea T."/>
            <person name="Bowers K."/>
            <person name="McGinley-Smith S."/>
            <person name="Mohammad A.W."/>
            <person name="Gnirke A."/>
            <person name="Yurkov A.M."/>
            <person name="Nowrousian M."/>
            <person name="Sun S."/>
            <person name="Cuomo C.A."/>
            <person name="Heitman J."/>
        </authorList>
    </citation>
    <scope>NUCLEOTIDE SEQUENCE [LARGE SCALE GENOMIC DNA]</scope>
    <source>
        <strain evidence="2 3">CBS 6074</strain>
    </source>
</reference>
<dbReference type="RefSeq" id="XP_066077300.1">
    <property type="nucleotide sequence ID" value="XM_066221203.1"/>
</dbReference>
<dbReference type="GeneID" id="91096143"/>
<protein>
    <recommendedName>
        <fullName evidence="4">AA1-like domain-containing protein</fullName>
    </recommendedName>
</protein>
<accession>A0AAX4K0U8</accession>
<evidence type="ECO:0000256" key="1">
    <source>
        <dbReference type="SAM" id="SignalP"/>
    </source>
</evidence>
<evidence type="ECO:0000313" key="3">
    <source>
        <dbReference type="Proteomes" id="UP001355207"/>
    </source>
</evidence>
<sequence length="163" mass="18569">MYGHLNLIALLATLGVSSAAVVERFNSLSLSFEIDFKEQTGYKLSSDPSANVSPTEKDKTATNKWTWSTSDLPKTDTFTFYTYEGYSETVKDTFECNLRGHRARVDGHVYDDLDTHKYTLIAEAPYLVNQDWQRTADLQCWKAGDDHHKEYPVINSNEIAWTS</sequence>
<dbReference type="AlphaFoldDB" id="A0AAX4K0U8"/>
<name>A0AAX4K0U8_9TREE</name>
<keyword evidence="3" id="KW-1185">Reference proteome</keyword>
<gene>
    <name evidence="2" type="ORF">L201_005473</name>
</gene>
<proteinExistence type="predicted"/>
<evidence type="ECO:0008006" key="4">
    <source>
        <dbReference type="Google" id="ProtNLM"/>
    </source>
</evidence>
<keyword evidence="1" id="KW-0732">Signal</keyword>
<organism evidence="2 3">
    <name type="scientific">Kwoniella dendrophila CBS 6074</name>
    <dbReference type="NCBI Taxonomy" id="1295534"/>
    <lineage>
        <taxon>Eukaryota</taxon>
        <taxon>Fungi</taxon>
        <taxon>Dikarya</taxon>
        <taxon>Basidiomycota</taxon>
        <taxon>Agaricomycotina</taxon>
        <taxon>Tremellomycetes</taxon>
        <taxon>Tremellales</taxon>
        <taxon>Cryptococcaceae</taxon>
        <taxon>Kwoniella</taxon>
    </lineage>
</organism>
<evidence type="ECO:0000313" key="2">
    <source>
        <dbReference type="EMBL" id="WWC90537.1"/>
    </source>
</evidence>
<feature type="signal peptide" evidence="1">
    <location>
        <begin position="1"/>
        <end position="19"/>
    </location>
</feature>
<feature type="chain" id="PRO_5043500677" description="AA1-like domain-containing protein" evidence="1">
    <location>
        <begin position="20"/>
        <end position="163"/>
    </location>
</feature>
<dbReference type="EMBL" id="CP144104">
    <property type="protein sequence ID" value="WWC90537.1"/>
    <property type="molecule type" value="Genomic_DNA"/>
</dbReference>
<dbReference type="Proteomes" id="UP001355207">
    <property type="component" value="Chromosome 7"/>
</dbReference>